<evidence type="ECO:0000313" key="3">
    <source>
        <dbReference type="EMBL" id="TEW29418.1"/>
    </source>
</evidence>
<evidence type="ECO:0000313" key="4">
    <source>
        <dbReference type="Proteomes" id="UP000297565"/>
    </source>
</evidence>
<proteinExistence type="predicted"/>
<dbReference type="EMBL" id="SNRV01000015">
    <property type="protein sequence ID" value="TEW29418.1"/>
    <property type="molecule type" value="Genomic_DNA"/>
</dbReference>
<protein>
    <recommendedName>
        <fullName evidence="1">Phage-Barnase-EndoU-ColicinE5/D-RelE like nuclease 4 domain-containing protein</fullName>
    </recommendedName>
</protein>
<organism evidence="2 5">
    <name type="scientific">Histophilus somni</name>
    <name type="common">Haemophilus somnus</name>
    <dbReference type="NCBI Taxonomy" id="731"/>
    <lineage>
        <taxon>Bacteria</taxon>
        <taxon>Pseudomonadati</taxon>
        <taxon>Pseudomonadota</taxon>
        <taxon>Gammaproteobacteria</taxon>
        <taxon>Pasteurellales</taxon>
        <taxon>Pasteurellaceae</taxon>
        <taxon>Histophilus</taxon>
    </lineage>
</organism>
<evidence type="ECO:0000313" key="2">
    <source>
        <dbReference type="EMBL" id="QQF83032.1"/>
    </source>
</evidence>
<dbReference type="Pfam" id="PF18813">
    <property type="entry name" value="PBECR4"/>
    <property type="match status" value="1"/>
</dbReference>
<gene>
    <name evidence="3" type="ORF">E2R48_06460</name>
    <name evidence="2" type="ORF">JFL49_03775</name>
</gene>
<reference evidence="3 4" key="1">
    <citation type="submission" date="2019-03" db="EMBL/GenBank/DDBJ databases">
        <title>Horizontal Gene Transfer Machinery in Histophilus somni.</title>
        <authorList>
            <person name="Mostafa Nazari M."/>
            <person name="Liljebjelke K."/>
        </authorList>
    </citation>
    <scope>NUCLEOTIDE SEQUENCE [LARGE SCALE GENOMIC DNA]</scope>
    <source>
        <strain evidence="3 4">UOC-EPH-KLM-04</strain>
    </source>
</reference>
<evidence type="ECO:0000313" key="5">
    <source>
        <dbReference type="Proteomes" id="UP000595373"/>
    </source>
</evidence>
<sequence length="192" mass="22224">MKEANMTNKFTGYKKLSINDLKKFEYNLEHIRNAAIFFKDHFLSKEMIYSTEKESTSVIFQRSNFMHLCGIYYEPGASEFFNLALLKQIDLNKVYIKNDGTTFQKLSVLSSIDFLINPEITLSSGAIYLNLSFDKALRTKTRVFALTLINDNHLFIPQSLLNLRTMNDFPKGNKIIGIKSVHLEDKTEIIYL</sequence>
<reference evidence="2 5" key="2">
    <citation type="submission" date="2020-12" db="EMBL/GenBank/DDBJ databases">
        <title>ASc-MMNZ-VFA-070.</title>
        <authorList>
            <person name="Schryvers A."/>
            <person name="Mostafa Nazari M."/>
            <person name="Farshchi Andisi V."/>
            <person name="Timsit E."/>
            <person name="Walter Morck D."/>
        </authorList>
    </citation>
    <scope>NUCLEOTIDE SEQUENCE [LARGE SCALE GENOMIC DNA]</scope>
    <source>
        <strain evidence="2 5">ASc-MMNZ-VFA-070</strain>
    </source>
</reference>
<dbReference type="AlphaFoldDB" id="A0A9Q7E8Q2"/>
<dbReference type="InterPro" id="IPR041420">
    <property type="entry name" value="PBECR4"/>
</dbReference>
<evidence type="ECO:0000259" key="1">
    <source>
        <dbReference type="Pfam" id="PF18813"/>
    </source>
</evidence>
<dbReference type="RefSeq" id="WP_012340801.1">
    <property type="nucleotide sequence ID" value="NZ_CP066565.1"/>
</dbReference>
<dbReference type="GeneID" id="31487979"/>
<keyword evidence="5" id="KW-1185">Reference proteome</keyword>
<accession>A0A9Q7E8Q2</accession>
<name>A0A9Q7E8Q2_HISSO</name>
<feature type="domain" description="Phage-Barnase-EndoU-ColicinE5/D-RelE like nuclease 4" evidence="1">
    <location>
        <begin position="31"/>
        <end position="189"/>
    </location>
</feature>
<dbReference type="Proteomes" id="UP000297565">
    <property type="component" value="Unassembled WGS sequence"/>
</dbReference>
<dbReference type="Proteomes" id="UP000595373">
    <property type="component" value="Chromosome"/>
</dbReference>
<dbReference type="EMBL" id="CP066558">
    <property type="protein sequence ID" value="QQF83032.1"/>
    <property type="molecule type" value="Genomic_DNA"/>
</dbReference>